<gene>
    <name evidence="1" type="ORF">E1269_12435</name>
</gene>
<dbReference type="EMBL" id="SMKZ01000015">
    <property type="protein sequence ID" value="TDE10121.1"/>
    <property type="molecule type" value="Genomic_DNA"/>
</dbReference>
<dbReference type="Pfam" id="PF04250">
    <property type="entry name" value="DUF429"/>
    <property type="match status" value="1"/>
</dbReference>
<protein>
    <submittedName>
        <fullName evidence="1">DUF429 domain-containing protein</fullName>
    </submittedName>
</protein>
<evidence type="ECO:0000313" key="1">
    <source>
        <dbReference type="EMBL" id="TDE10121.1"/>
    </source>
</evidence>
<dbReference type="AlphaFoldDB" id="A0A4R5DE41"/>
<accession>A0A4R5DE41</accession>
<keyword evidence="2" id="KW-1185">Reference proteome</keyword>
<sequence>MTAMTATGRVLEVDTWLNDEAAAAGTVVECHPEISFAELNGGLPVPYGKKTWAGHHLRRDLLEKAGIVVPADLGTAGERGAPDDVLDAAAAAWTARRVATGAARSLPDRPEPFGDRRAAIVY</sequence>
<name>A0A4R5DE41_9ACTN</name>
<dbReference type="InParanoid" id="A0A4R5DE41"/>
<proteinExistence type="predicted"/>
<reference evidence="1 2" key="1">
    <citation type="submission" date="2019-03" db="EMBL/GenBank/DDBJ databases">
        <title>Draft genome sequences of novel Actinobacteria.</title>
        <authorList>
            <person name="Sahin N."/>
            <person name="Ay H."/>
            <person name="Saygin H."/>
        </authorList>
    </citation>
    <scope>NUCLEOTIDE SEQUENCE [LARGE SCALE GENOMIC DNA]</scope>
    <source>
        <strain evidence="1 2">5K138</strain>
    </source>
</reference>
<dbReference type="Proteomes" id="UP000294739">
    <property type="component" value="Unassembled WGS sequence"/>
</dbReference>
<evidence type="ECO:0000313" key="2">
    <source>
        <dbReference type="Proteomes" id="UP000294739"/>
    </source>
</evidence>
<dbReference type="InterPro" id="IPR007362">
    <property type="entry name" value="DUF429"/>
</dbReference>
<dbReference type="OrthoDB" id="9814308at2"/>
<comment type="caution">
    <text evidence="1">The sequence shown here is derived from an EMBL/GenBank/DDBJ whole genome shotgun (WGS) entry which is preliminary data.</text>
</comment>
<organism evidence="1 2">
    <name type="scientific">Jiangella asiatica</name>
    <dbReference type="NCBI Taxonomy" id="2530372"/>
    <lineage>
        <taxon>Bacteria</taxon>
        <taxon>Bacillati</taxon>
        <taxon>Actinomycetota</taxon>
        <taxon>Actinomycetes</taxon>
        <taxon>Jiangellales</taxon>
        <taxon>Jiangellaceae</taxon>
        <taxon>Jiangella</taxon>
    </lineage>
</organism>